<keyword evidence="5" id="KW-0547">Nucleotide-binding</keyword>
<dbReference type="PROSITE" id="PS00108">
    <property type="entry name" value="PROTEIN_KINASE_ST"/>
    <property type="match status" value="1"/>
</dbReference>
<dbReference type="EMBL" id="JAWXYG010000019">
    <property type="protein sequence ID" value="KAK4252871.1"/>
    <property type="molecule type" value="Genomic_DNA"/>
</dbReference>
<dbReference type="InterPro" id="IPR008271">
    <property type="entry name" value="Ser/Thr_kinase_AS"/>
</dbReference>
<keyword evidence="4" id="KW-0808">Transferase</keyword>
<dbReference type="PANTHER" id="PTHR45637">
    <property type="entry name" value="FLIPPASE KINASE 1-RELATED"/>
    <property type="match status" value="1"/>
</dbReference>
<keyword evidence="12" id="KW-1185">Reference proteome</keyword>
<dbReference type="FunFam" id="1.10.510.10:FF:000294">
    <property type="entry name" value="Serine/threonine-protein kinase OXI1"/>
    <property type="match status" value="1"/>
</dbReference>
<evidence type="ECO:0000256" key="4">
    <source>
        <dbReference type="ARBA" id="ARBA00022679"/>
    </source>
</evidence>
<dbReference type="SUPFAM" id="SSF56112">
    <property type="entry name" value="Protein kinase-like (PK-like)"/>
    <property type="match status" value="1"/>
</dbReference>
<evidence type="ECO:0000256" key="2">
    <source>
        <dbReference type="ARBA" id="ARBA00012513"/>
    </source>
</evidence>
<evidence type="ECO:0000256" key="3">
    <source>
        <dbReference type="ARBA" id="ARBA00022527"/>
    </source>
</evidence>
<comment type="catalytic activity">
    <reaction evidence="9">
        <text>L-seryl-[protein] + ATP = O-phospho-L-seryl-[protein] + ADP + H(+)</text>
        <dbReference type="Rhea" id="RHEA:17989"/>
        <dbReference type="Rhea" id="RHEA-COMP:9863"/>
        <dbReference type="Rhea" id="RHEA-COMP:11604"/>
        <dbReference type="ChEBI" id="CHEBI:15378"/>
        <dbReference type="ChEBI" id="CHEBI:29999"/>
        <dbReference type="ChEBI" id="CHEBI:30616"/>
        <dbReference type="ChEBI" id="CHEBI:83421"/>
        <dbReference type="ChEBI" id="CHEBI:456216"/>
        <dbReference type="EC" id="2.7.11.1"/>
    </reaction>
</comment>
<comment type="caution">
    <text evidence="11">The sequence shown here is derived from an EMBL/GenBank/DDBJ whole genome shotgun (WGS) entry which is preliminary data.</text>
</comment>
<sequence length="431" mass="49714">MCDLSHDENHIKRPHRANQPAWQPIKRLYSEHGGEVRLDHFHLLRRLGSGDIGNVFLCEIKHTVMNLDRYGGGGGCYYALKVVDRECLRMKNKLKRADVERKVLSVLDHPFLPTLYANFDAYHNSCLLIDYCHGGDLFRLQQNQPNLRFTVSAAKFYAAEVLVALEYLHMMGIIYRDLKPENVLIQEDGHVMLSDFDLSLLHCESHPKLLKARLQQDLTATLTMKKKKITSFCCENSVEKGVMIRRRRKKKKKKASCIVDDDVELSAEPINARSNSFVGTHEYLAPEMLLGLGHGSAVDWWAYGVFLYELLYGITPFKDKDNEKTMRNIIGKSVRFPRLCTEFRDKDEDDDEEEIGKAQDLIKQLLVKNPKKRLGSTRGSCEIKRHEFFEATNWALIRSNKPPIVPKQETNYNDVAVLADLVRDRTKIDFF</sequence>
<dbReference type="InterPro" id="IPR000719">
    <property type="entry name" value="Prot_kinase_dom"/>
</dbReference>
<evidence type="ECO:0000256" key="9">
    <source>
        <dbReference type="ARBA" id="ARBA00048679"/>
    </source>
</evidence>
<evidence type="ECO:0000313" key="11">
    <source>
        <dbReference type="EMBL" id="KAK4252871.1"/>
    </source>
</evidence>
<dbReference type="Pfam" id="PF00069">
    <property type="entry name" value="Pkinase"/>
    <property type="match status" value="2"/>
</dbReference>
<dbReference type="PROSITE" id="PS50011">
    <property type="entry name" value="PROTEIN_KINASE_DOM"/>
    <property type="match status" value="1"/>
</dbReference>
<reference evidence="11" key="1">
    <citation type="submission" date="2023-10" db="EMBL/GenBank/DDBJ databases">
        <title>Chromosome-level genome of the transformable northern wattle, Acacia crassicarpa.</title>
        <authorList>
            <person name="Massaro I."/>
            <person name="Sinha N.R."/>
            <person name="Poethig S."/>
            <person name="Leichty A.R."/>
        </authorList>
    </citation>
    <scope>NUCLEOTIDE SEQUENCE</scope>
    <source>
        <strain evidence="11">Acra3RX</strain>
        <tissue evidence="11">Leaf</tissue>
    </source>
</reference>
<evidence type="ECO:0000256" key="1">
    <source>
        <dbReference type="ARBA" id="ARBA00009903"/>
    </source>
</evidence>
<keyword evidence="6" id="KW-0418">Kinase</keyword>
<feature type="domain" description="Protein kinase" evidence="10">
    <location>
        <begin position="41"/>
        <end position="389"/>
    </location>
</feature>
<dbReference type="InterPro" id="IPR011009">
    <property type="entry name" value="Kinase-like_dom_sf"/>
</dbReference>
<name>A0AAE1IMH9_9FABA</name>
<dbReference type="GO" id="GO:0004674">
    <property type="term" value="F:protein serine/threonine kinase activity"/>
    <property type="evidence" value="ECO:0007669"/>
    <property type="project" value="UniProtKB-KW"/>
</dbReference>
<dbReference type="SMART" id="SM00220">
    <property type="entry name" value="S_TKc"/>
    <property type="match status" value="1"/>
</dbReference>
<accession>A0AAE1IMH9</accession>
<proteinExistence type="inferred from homology"/>
<dbReference type="GO" id="GO:0005524">
    <property type="term" value="F:ATP binding"/>
    <property type="evidence" value="ECO:0007669"/>
    <property type="project" value="UniProtKB-KW"/>
</dbReference>
<dbReference type="EC" id="2.7.11.1" evidence="2"/>
<comment type="catalytic activity">
    <reaction evidence="8">
        <text>L-threonyl-[protein] + ATP = O-phospho-L-threonyl-[protein] + ADP + H(+)</text>
        <dbReference type="Rhea" id="RHEA:46608"/>
        <dbReference type="Rhea" id="RHEA-COMP:11060"/>
        <dbReference type="Rhea" id="RHEA-COMP:11605"/>
        <dbReference type="ChEBI" id="CHEBI:15378"/>
        <dbReference type="ChEBI" id="CHEBI:30013"/>
        <dbReference type="ChEBI" id="CHEBI:30616"/>
        <dbReference type="ChEBI" id="CHEBI:61977"/>
        <dbReference type="ChEBI" id="CHEBI:456216"/>
        <dbReference type="EC" id="2.7.11.1"/>
    </reaction>
</comment>
<evidence type="ECO:0000259" key="10">
    <source>
        <dbReference type="PROSITE" id="PS50011"/>
    </source>
</evidence>
<dbReference type="Proteomes" id="UP001293593">
    <property type="component" value="Unassembled WGS sequence"/>
</dbReference>
<evidence type="ECO:0000313" key="12">
    <source>
        <dbReference type="Proteomes" id="UP001293593"/>
    </source>
</evidence>
<keyword evidence="7" id="KW-0067">ATP-binding</keyword>
<dbReference type="Gene3D" id="3.30.200.20">
    <property type="entry name" value="Phosphorylase Kinase, domain 1"/>
    <property type="match status" value="1"/>
</dbReference>
<dbReference type="AlphaFoldDB" id="A0AAE1IMH9"/>
<evidence type="ECO:0000256" key="7">
    <source>
        <dbReference type="ARBA" id="ARBA00022840"/>
    </source>
</evidence>
<organism evidence="11 12">
    <name type="scientific">Acacia crassicarpa</name>
    <name type="common">northern wattle</name>
    <dbReference type="NCBI Taxonomy" id="499986"/>
    <lineage>
        <taxon>Eukaryota</taxon>
        <taxon>Viridiplantae</taxon>
        <taxon>Streptophyta</taxon>
        <taxon>Embryophyta</taxon>
        <taxon>Tracheophyta</taxon>
        <taxon>Spermatophyta</taxon>
        <taxon>Magnoliopsida</taxon>
        <taxon>eudicotyledons</taxon>
        <taxon>Gunneridae</taxon>
        <taxon>Pentapetalae</taxon>
        <taxon>rosids</taxon>
        <taxon>fabids</taxon>
        <taxon>Fabales</taxon>
        <taxon>Fabaceae</taxon>
        <taxon>Caesalpinioideae</taxon>
        <taxon>mimosoid clade</taxon>
        <taxon>Acacieae</taxon>
        <taxon>Acacia</taxon>
    </lineage>
</organism>
<comment type="similarity">
    <text evidence="1">Belongs to the protein kinase superfamily. AGC Ser/Thr protein kinase family.</text>
</comment>
<evidence type="ECO:0000256" key="8">
    <source>
        <dbReference type="ARBA" id="ARBA00047899"/>
    </source>
</evidence>
<evidence type="ECO:0000256" key="5">
    <source>
        <dbReference type="ARBA" id="ARBA00022741"/>
    </source>
</evidence>
<gene>
    <name evidence="11" type="ORF">QN277_011011</name>
</gene>
<keyword evidence="3" id="KW-0723">Serine/threonine-protein kinase</keyword>
<evidence type="ECO:0000256" key="6">
    <source>
        <dbReference type="ARBA" id="ARBA00022777"/>
    </source>
</evidence>
<protein>
    <recommendedName>
        <fullName evidence="2">non-specific serine/threonine protein kinase</fullName>
        <ecNumber evidence="2">2.7.11.1</ecNumber>
    </recommendedName>
</protein>
<dbReference type="Gene3D" id="1.10.510.10">
    <property type="entry name" value="Transferase(Phosphotransferase) domain 1"/>
    <property type="match status" value="1"/>
</dbReference>